<dbReference type="EMBL" id="CAJPDR010000635">
    <property type="protein sequence ID" value="CAF9941095.1"/>
    <property type="molecule type" value="Genomic_DNA"/>
</dbReference>
<accession>A0A8H3J5E0</accession>
<dbReference type="AlphaFoldDB" id="A0A8H3J5E0"/>
<comment type="caution">
    <text evidence="1">The sequence shown here is derived from an EMBL/GenBank/DDBJ whole genome shotgun (WGS) entry which is preliminary data.</text>
</comment>
<proteinExistence type="predicted"/>
<name>A0A8H3J5E0_9LECA</name>
<evidence type="ECO:0008006" key="3">
    <source>
        <dbReference type="Google" id="ProtNLM"/>
    </source>
</evidence>
<organism evidence="1 2">
    <name type="scientific">Alectoria fallacina</name>
    <dbReference type="NCBI Taxonomy" id="1903189"/>
    <lineage>
        <taxon>Eukaryota</taxon>
        <taxon>Fungi</taxon>
        <taxon>Dikarya</taxon>
        <taxon>Ascomycota</taxon>
        <taxon>Pezizomycotina</taxon>
        <taxon>Lecanoromycetes</taxon>
        <taxon>OSLEUM clade</taxon>
        <taxon>Lecanoromycetidae</taxon>
        <taxon>Lecanorales</taxon>
        <taxon>Lecanorineae</taxon>
        <taxon>Parmeliaceae</taxon>
        <taxon>Alectoria</taxon>
    </lineage>
</organism>
<evidence type="ECO:0000313" key="1">
    <source>
        <dbReference type="EMBL" id="CAF9941095.1"/>
    </source>
</evidence>
<keyword evidence="2" id="KW-1185">Reference proteome</keyword>
<dbReference type="OrthoDB" id="3045089at2759"/>
<reference evidence="1" key="1">
    <citation type="submission" date="2021-03" db="EMBL/GenBank/DDBJ databases">
        <authorList>
            <person name="Tagirdzhanova G."/>
        </authorList>
    </citation>
    <scope>NUCLEOTIDE SEQUENCE</scope>
</reference>
<dbReference type="PANTHER" id="PTHR38886">
    <property type="entry name" value="SESA DOMAIN-CONTAINING PROTEIN"/>
    <property type="match status" value="1"/>
</dbReference>
<protein>
    <recommendedName>
        <fullName evidence="3">Fungal N-terminal domain-containing protein</fullName>
    </recommendedName>
</protein>
<dbReference type="Proteomes" id="UP000664203">
    <property type="component" value="Unassembled WGS sequence"/>
</dbReference>
<dbReference type="PANTHER" id="PTHR38886:SF1">
    <property type="entry name" value="NACHT-NTPASE AND P-LOOP NTPASES N-TERMINAL DOMAIN-CONTAINING PROTEIN"/>
    <property type="match status" value="1"/>
</dbReference>
<gene>
    <name evidence="1" type="ORF">ALECFALPRED_008992</name>
</gene>
<sequence>MVPFGFSVGDFIAGVNLLIDAVHSLSDTNGAQADYEELGRQLKNLRKGFECIEGLHLDGRQSAQASAVGSALNDCRLCIDGFVKRNSKFKSLEATSEKQWSLAALKKQRKKMQWALWKKADVAKFRAAIQQHSDAVQMLLTPIQIKQTEVQGKLQVTAQQLSVEHKSLTQKVYDRVSDLSHQQQRMEKMSEHGQGSLAQALENQYDRVQGEVQVREKNAEKGLAAGAAEDTTPMQFLTSIENISSQLGALMVLDKSTVGFVVA</sequence>
<evidence type="ECO:0000313" key="2">
    <source>
        <dbReference type="Proteomes" id="UP000664203"/>
    </source>
</evidence>